<dbReference type="RefSeq" id="WP_036905609.1">
    <property type="nucleotide sequence ID" value="NZ_CP138967.1"/>
</dbReference>
<evidence type="ECO:0000256" key="1">
    <source>
        <dbReference type="ARBA" id="ARBA00022723"/>
    </source>
</evidence>
<dbReference type="InterPro" id="IPR015991">
    <property type="entry name" value="TatD/YcfH-like"/>
</dbReference>
<dbReference type="EMBL" id="JNAX01000010">
    <property type="protein sequence ID" value="KGG21001.1"/>
    <property type="molecule type" value="Genomic_DNA"/>
</dbReference>
<dbReference type="GO" id="GO:0019478">
    <property type="term" value="P:D-amino acid catabolic process"/>
    <property type="evidence" value="ECO:0007669"/>
    <property type="project" value="UniProtKB-UniRule"/>
</dbReference>
<sequence>MSDSKSSIIDSHCHIVFSNFNEDREKVAERWRSQGVKALLHACVEPSEIPAIKSMADQFQELRYSVGVHPLDAHHWGPETLSVLKNAALDDSRVVAIGELGLDLFKAENLSEQLSILMPQLNLAFELKLPVIVHCRDAAKEMLEVFTKLSEHGCCPKGVMHCWSGNVKEMKEFLDLGFYISFSGNVTFKNAIDIHECAKKVPQSRFLVETDSPFLSPVPHRGKRNEPSFVKHVVDKISEIRGESFSEIAEKSTQNARELFALP</sequence>
<comment type="caution">
    <text evidence="5">The sequence shown here is derived from an EMBL/GenBank/DDBJ whole genome shotgun (WGS) entry which is preliminary data.</text>
</comment>
<gene>
    <name evidence="3" type="primary">dtd3</name>
    <name evidence="5" type="ORF">EV03_0940</name>
</gene>
<name>A0A0A2C3T6_PROMR</name>
<dbReference type="GO" id="GO:0046872">
    <property type="term" value="F:metal ion binding"/>
    <property type="evidence" value="ECO:0007669"/>
    <property type="project" value="UniProtKB-KW"/>
</dbReference>
<organism evidence="5 6">
    <name type="scientific">Prochlorococcus marinus str. PAC1</name>
    <dbReference type="NCBI Taxonomy" id="59924"/>
    <lineage>
        <taxon>Bacteria</taxon>
        <taxon>Bacillati</taxon>
        <taxon>Cyanobacteriota</taxon>
        <taxon>Cyanophyceae</taxon>
        <taxon>Synechococcales</taxon>
        <taxon>Prochlorococcaceae</taxon>
        <taxon>Prochlorococcus</taxon>
    </lineage>
</organism>
<comment type="catalytic activity">
    <reaction evidence="3">
        <text>D-tyrosyl-tRNA(Tyr) + H2O = D-tyrosine + tRNA(Tyr)</text>
        <dbReference type="Rhea" id="RHEA:25347"/>
        <dbReference type="Rhea" id="RHEA-COMP:9707"/>
        <dbReference type="Rhea" id="RHEA-COMP:9872"/>
        <dbReference type="ChEBI" id="CHEBI:15377"/>
        <dbReference type="ChEBI" id="CHEBI:58570"/>
        <dbReference type="ChEBI" id="CHEBI:78442"/>
        <dbReference type="ChEBI" id="CHEBI:78723"/>
    </reaction>
</comment>
<dbReference type="SUPFAM" id="SSF51556">
    <property type="entry name" value="Metallo-dependent hydrolases"/>
    <property type="match status" value="1"/>
</dbReference>
<dbReference type="CDD" id="cd01310">
    <property type="entry name" value="TatD_DNAse"/>
    <property type="match status" value="1"/>
</dbReference>
<feature type="binding site" evidence="3 4">
    <location>
        <position position="14"/>
    </location>
    <ligand>
        <name>a divalent metal cation</name>
        <dbReference type="ChEBI" id="CHEBI:60240"/>
        <label>1</label>
    </ligand>
</feature>
<dbReference type="InterPro" id="IPR032466">
    <property type="entry name" value="Metal_Hydrolase"/>
</dbReference>
<dbReference type="Gene3D" id="3.20.20.140">
    <property type="entry name" value="Metal-dependent hydrolases"/>
    <property type="match status" value="1"/>
</dbReference>
<dbReference type="PIRSF" id="PIRSF005902">
    <property type="entry name" value="DNase_TatD"/>
    <property type="match status" value="1"/>
</dbReference>
<feature type="binding site" evidence="3 4">
    <location>
        <position position="211"/>
    </location>
    <ligand>
        <name>a divalent metal cation</name>
        <dbReference type="ChEBI" id="CHEBI:60240"/>
        <label>1</label>
    </ligand>
</feature>
<evidence type="ECO:0000313" key="5">
    <source>
        <dbReference type="EMBL" id="KGG21001.1"/>
    </source>
</evidence>
<reference evidence="6" key="1">
    <citation type="journal article" date="2014" name="Sci. Data">
        <title>Genomes of diverse isolates of the marine cyanobacterium Prochlorococcus.</title>
        <authorList>
            <person name="Biller S."/>
            <person name="Berube P."/>
            <person name="Thompson J."/>
            <person name="Kelly L."/>
            <person name="Roggensack S."/>
            <person name="Awad L."/>
            <person name="Roache-Johnson K."/>
            <person name="Ding H."/>
            <person name="Giovannoni S.J."/>
            <person name="Moore L.R."/>
            <person name="Chisholm S.W."/>
        </authorList>
    </citation>
    <scope>NUCLEOTIDE SEQUENCE [LARGE SCALE GENOMIC DNA]</scope>
    <source>
        <strain evidence="6">PAC1</strain>
    </source>
</reference>
<comment type="function">
    <text evidence="3">Catalyzes the hydrolysis of D-tyrosyl-tRNA(Tyr).</text>
</comment>
<dbReference type="GO" id="GO:0005829">
    <property type="term" value="C:cytosol"/>
    <property type="evidence" value="ECO:0007669"/>
    <property type="project" value="TreeGrafter"/>
</dbReference>
<dbReference type="EC" id="3.1.1.96" evidence="3"/>
<evidence type="ECO:0000256" key="3">
    <source>
        <dbReference type="HAMAP-Rule" id="MF_02048"/>
    </source>
</evidence>
<dbReference type="NCBIfam" id="TIGR00010">
    <property type="entry name" value="YchF/TatD family DNA exonuclease"/>
    <property type="match status" value="1"/>
</dbReference>
<dbReference type="InterPro" id="IPR033665">
    <property type="entry name" value="Deacylase_DTD3"/>
</dbReference>
<dbReference type="AlphaFoldDB" id="A0A0A2C3T6"/>
<keyword evidence="1 3" id="KW-0479">Metal-binding</keyword>
<comment type="cofactor">
    <cofactor evidence="3">
        <name>a divalent metal cation</name>
        <dbReference type="ChEBI" id="CHEBI:60240"/>
    </cofactor>
    <text evidence="3">Binds 2 divalent metal cations per subunit.</text>
</comment>
<evidence type="ECO:0000256" key="4">
    <source>
        <dbReference type="PIRSR" id="PIRSR005902-1"/>
    </source>
</evidence>
<keyword evidence="2 3" id="KW-0378">Hydrolase</keyword>
<proteinExistence type="inferred from homology"/>
<feature type="binding site" evidence="3 4">
    <location>
        <position position="99"/>
    </location>
    <ligand>
        <name>a divalent metal cation</name>
        <dbReference type="ChEBI" id="CHEBI:60240"/>
        <label>1</label>
    </ligand>
</feature>
<dbReference type="GO" id="GO:0004536">
    <property type="term" value="F:DNA nuclease activity"/>
    <property type="evidence" value="ECO:0007669"/>
    <property type="project" value="InterPro"/>
</dbReference>
<dbReference type="InterPro" id="IPR001130">
    <property type="entry name" value="TatD-like"/>
</dbReference>
<feature type="binding site" evidence="3 4">
    <location>
        <position position="134"/>
    </location>
    <ligand>
        <name>a divalent metal cation</name>
        <dbReference type="ChEBI" id="CHEBI:60240"/>
        <label>2</label>
    </ligand>
</feature>
<protein>
    <recommendedName>
        <fullName evidence="3">D-aminoacyl-tRNA deacylase</fullName>
        <ecNumber evidence="3">3.1.1.96</ecNumber>
    </recommendedName>
</protein>
<comment type="similarity">
    <text evidence="3">Belongs to the metallo-dependent hydrolases superfamily. TatD-type hydrolase family. DTD3 subfamily.</text>
</comment>
<dbReference type="FunFam" id="3.20.20.140:FF:000005">
    <property type="entry name" value="TatD family hydrolase"/>
    <property type="match status" value="1"/>
</dbReference>
<dbReference type="PANTHER" id="PTHR46124">
    <property type="entry name" value="D-AMINOACYL-TRNA DEACYLASE"/>
    <property type="match status" value="1"/>
</dbReference>
<feature type="binding site" evidence="3 4">
    <location>
        <position position="12"/>
    </location>
    <ligand>
        <name>a divalent metal cation</name>
        <dbReference type="ChEBI" id="CHEBI:60240"/>
        <label>1</label>
    </ligand>
</feature>
<evidence type="ECO:0000256" key="2">
    <source>
        <dbReference type="ARBA" id="ARBA00022801"/>
    </source>
</evidence>
<comment type="catalytic activity">
    <reaction evidence="3">
        <text>a D-aminoacyl-tRNA + H2O = a tRNA + a D-alpha-amino acid + H(+)</text>
        <dbReference type="Rhea" id="RHEA:13953"/>
        <dbReference type="Rhea" id="RHEA-COMP:10123"/>
        <dbReference type="Rhea" id="RHEA-COMP:10124"/>
        <dbReference type="ChEBI" id="CHEBI:15377"/>
        <dbReference type="ChEBI" id="CHEBI:15378"/>
        <dbReference type="ChEBI" id="CHEBI:59871"/>
        <dbReference type="ChEBI" id="CHEBI:78442"/>
        <dbReference type="ChEBI" id="CHEBI:79333"/>
        <dbReference type="EC" id="3.1.1.96"/>
    </reaction>
</comment>
<dbReference type="Proteomes" id="UP000030392">
    <property type="component" value="Unassembled WGS sequence"/>
</dbReference>
<feature type="binding site" evidence="3">
    <location>
        <position position="99"/>
    </location>
    <ligand>
        <name>a divalent metal cation</name>
        <dbReference type="ChEBI" id="CHEBI:60240"/>
        <label>2</label>
    </ligand>
</feature>
<dbReference type="Pfam" id="PF01026">
    <property type="entry name" value="TatD_DNase"/>
    <property type="match status" value="1"/>
</dbReference>
<dbReference type="PANTHER" id="PTHR46124:SF2">
    <property type="entry name" value="D-AMINOACYL-TRNA DEACYLASE"/>
    <property type="match status" value="1"/>
</dbReference>
<evidence type="ECO:0000313" key="6">
    <source>
        <dbReference type="Proteomes" id="UP000030392"/>
    </source>
</evidence>
<accession>A0A0A2C3T6</accession>
<dbReference type="HAMAP" id="MF_02048">
    <property type="entry name" value="Deacylase_DTD3"/>
    <property type="match status" value="1"/>
</dbReference>
<feature type="binding site" evidence="3 4">
    <location>
        <position position="161"/>
    </location>
    <ligand>
        <name>a divalent metal cation</name>
        <dbReference type="ChEBI" id="CHEBI:60240"/>
        <label>2</label>
    </ligand>
</feature>
<dbReference type="GO" id="GO:0051500">
    <property type="term" value="F:D-tyrosyl-tRNA(Tyr) deacylase activity"/>
    <property type="evidence" value="ECO:0007669"/>
    <property type="project" value="RHEA"/>
</dbReference>